<evidence type="ECO:0000313" key="1">
    <source>
        <dbReference type="Proteomes" id="UP000887579"/>
    </source>
</evidence>
<accession>A0AC34FJ10</accession>
<evidence type="ECO:0000313" key="2">
    <source>
        <dbReference type="WBParaSite" id="ES5_v2.g17322.t1"/>
    </source>
</evidence>
<dbReference type="Proteomes" id="UP000887579">
    <property type="component" value="Unplaced"/>
</dbReference>
<sequence>MPCLNQEVLFDIGKQLIEDGDSDAVIRFALSGKEPFQAMSKVFASVTTLGLFSNCFSIGWKDKCYAFRIRNNKPSFIWLLSSIGNSVTRLHINYGNIPSYRPIIEKIVAKKQLISFSAGNCCYQTFLDNFIPQISSTLKTFAIPSGRISSIIRDTVDLESVKVFKFGNKFALNHCQSSISIDNPYILIRGRNPPSPYLSSMKYLTFNFFSIDDLMKYFPSIEFSECKVPEPNECFSFLTEFEMMKNIGSTIHLINKTNKALSKKLRSLYPTEDRWEAAKSLRQPIYHDFEYDDSNPNKFYFQKIIPSAGSQSTMFEIQIFK</sequence>
<protein>
    <submittedName>
        <fullName evidence="2">Uncharacterized protein</fullName>
    </submittedName>
</protein>
<reference evidence="2" key="1">
    <citation type="submission" date="2022-11" db="UniProtKB">
        <authorList>
            <consortium name="WormBaseParasite"/>
        </authorList>
    </citation>
    <scope>IDENTIFICATION</scope>
</reference>
<proteinExistence type="predicted"/>
<organism evidence="1 2">
    <name type="scientific">Panagrolaimus sp. ES5</name>
    <dbReference type="NCBI Taxonomy" id="591445"/>
    <lineage>
        <taxon>Eukaryota</taxon>
        <taxon>Metazoa</taxon>
        <taxon>Ecdysozoa</taxon>
        <taxon>Nematoda</taxon>
        <taxon>Chromadorea</taxon>
        <taxon>Rhabditida</taxon>
        <taxon>Tylenchina</taxon>
        <taxon>Panagrolaimomorpha</taxon>
        <taxon>Panagrolaimoidea</taxon>
        <taxon>Panagrolaimidae</taxon>
        <taxon>Panagrolaimus</taxon>
    </lineage>
</organism>
<dbReference type="WBParaSite" id="ES5_v2.g17322.t1">
    <property type="protein sequence ID" value="ES5_v2.g17322.t1"/>
    <property type="gene ID" value="ES5_v2.g17322"/>
</dbReference>
<name>A0AC34FJ10_9BILA</name>